<dbReference type="KEGG" id="aht:ANTHELSMS3_04822"/>
<reference evidence="1 2" key="1">
    <citation type="submission" date="2017-07" db="EMBL/GenBank/DDBJ databases">
        <title>Genome Sequence of Antarctobacter heliothermus Strain SMS3 Isolated from a culture of the Diatom Skeletonema marinoi.</title>
        <authorList>
            <person name="Topel M."/>
            <person name="Pinder M.I.M."/>
            <person name="Johansson O.N."/>
            <person name="Kourtchenko O."/>
            <person name="Godhe A."/>
            <person name="Clarke A.K."/>
        </authorList>
    </citation>
    <scope>NUCLEOTIDE SEQUENCE [LARGE SCALE GENOMIC DNA]</scope>
    <source>
        <strain evidence="1 2">SMS3</strain>
        <plasmid evidence="2">Plasmid psms3-1</plasmid>
    </source>
</reference>
<organism evidence="1 2">
    <name type="scientific">Antarctobacter heliothermus</name>
    <dbReference type="NCBI Taxonomy" id="74033"/>
    <lineage>
        <taxon>Bacteria</taxon>
        <taxon>Pseudomonadati</taxon>
        <taxon>Pseudomonadota</taxon>
        <taxon>Alphaproteobacteria</taxon>
        <taxon>Rhodobacterales</taxon>
        <taxon>Roseobacteraceae</taxon>
        <taxon>Antarctobacter</taxon>
    </lineage>
</organism>
<evidence type="ECO:0000313" key="2">
    <source>
        <dbReference type="Proteomes" id="UP000203589"/>
    </source>
</evidence>
<name>A0A222EAL6_9RHOB</name>
<dbReference type="Proteomes" id="UP000203589">
    <property type="component" value="Plasmid pSMS3-1"/>
</dbReference>
<accession>A0A222EAL6</accession>
<sequence>MEIFDCLVVADARFAGGSTAALVTDVTAMSGLGLRVGLLFVRSAYLDDSRDPPNPKALALADLPGVTRLSPGCAAHGRLAFLHHPLVFARGIEERANLSADRAVIVAHHLPFRADGSLEYNPLDAIRRARAALGLSAWIAPVSGMVRAQIAAFAPFLRQTSVDWPNVFDVSDWTITRQPFPDSGPLTIGRHGRSDPLKFPATGPDIDASLPVGPDLKVRVLGCPTAALAGKGAHPEGWEALEFGAEAVPDFLNSLDVFVYHYHPRLNEAFGRTVVEAGLCGRPLLLDPRLQQTFGDLAAYCTPTEVRNAVDRLASDPAAARDKASDVRRRMAALYASESLGARLEQIADDHGETSRQGAAVSPLVLAKKLGGHYRRRLSGKTG</sequence>
<geneLocation type="plasmid" evidence="2">
    <name>psms3-1</name>
</geneLocation>
<evidence type="ECO:0000313" key="1">
    <source>
        <dbReference type="EMBL" id="ASP23216.1"/>
    </source>
</evidence>
<protein>
    <submittedName>
        <fullName evidence="1">Glycosyl transferase</fullName>
    </submittedName>
</protein>
<dbReference type="SUPFAM" id="SSF53756">
    <property type="entry name" value="UDP-Glycosyltransferase/glycogen phosphorylase"/>
    <property type="match status" value="1"/>
</dbReference>
<dbReference type="Gene3D" id="3.40.50.2000">
    <property type="entry name" value="Glycogen Phosphorylase B"/>
    <property type="match status" value="1"/>
</dbReference>
<gene>
    <name evidence="1" type="ORF">ANTHELSMS3_04822</name>
</gene>
<dbReference type="AlphaFoldDB" id="A0A222EAL6"/>
<keyword evidence="1" id="KW-0808">Transferase</keyword>
<keyword evidence="1" id="KW-0614">Plasmid</keyword>
<dbReference type="EMBL" id="CP022541">
    <property type="protein sequence ID" value="ASP23216.1"/>
    <property type="molecule type" value="Genomic_DNA"/>
</dbReference>
<dbReference type="GO" id="GO:0016740">
    <property type="term" value="F:transferase activity"/>
    <property type="evidence" value="ECO:0007669"/>
    <property type="project" value="UniProtKB-KW"/>
</dbReference>
<proteinExistence type="predicted"/>
<keyword evidence="2" id="KW-1185">Reference proteome</keyword>
<dbReference type="RefSeq" id="WP_254694968.1">
    <property type="nucleotide sequence ID" value="NZ_CP022541.1"/>
</dbReference>